<dbReference type="RefSeq" id="WP_377368452.1">
    <property type="nucleotide sequence ID" value="NZ_JBHTMN010000014.1"/>
</dbReference>
<reference evidence="3" key="1">
    <citation type="journal article" date="2019" name="Int. J. Syst. Evol. Microbiol.">
        <title>The Global Catalogue of Microorganisms (GCM) 10K type strain sequencing project: providing services to taxonomists for standard genome sequencing and annotation.</title>
        <authorList>
            <consortium name="The Broad Institute Genomics Platform"/>
            <consortium name="The Broad Institute Genome Sequencing Center for Infectious Disease"/>
            <person name="Wu L."/>
            <person name="Ma J."/>
        </authorList>
    </citation>
    <scope>NUCLEOTIDE SEQUENCE [LARGE SCALE GENOMIC DNA]</scope>
    <source>
        <strain evidence="3">JCM 30774</strain>
    </source>
</reference>
<gene>
    <name evidence="2" type="ORF">ACFQ45_13230</name>
</gene>
<accession>A0ABW4B281</accession>
<evidence type="ECO:0000313" key="3">
    <source>
        <dbReference type="Proteomes" id="UP001597059"/>
    </source>
</evidence>
<feature type="transmembrane region" description="Helical" evidence="1">
    <location>
        <begin position="7"/>
        <end position="27"/>
    </location>
</feature>
<sequence length="137" mass="15453">MYKVNLKAVLVVYVVQLLVAAIWYTAAPSDVASDLESLALQHIKTETLVVFAVALFLYTYFSGWMLVKSHLTSGFDMMLMIIGSWVFVVIPNIIFISMFLDFSHISIGYFLSFGFISCLLAACVLPFWRASRTIFKS</sequence>
<evidence type="ECO:0000256" key="1">
    <source>
        <dbReference type="SAM" id="Phobius"/>
    </source>
</evidence>
<keyword evidence="1" id="KW-0812">Transmembrane</keyword>
<protein>
    <submittedName>
        <fullName evidence="2">Uncharacterized protein</fullName>
    </submittedName>
</protein>
<evidence type="ECO:0000313" key="2">
    <source>
        <dbReference type="EMBL" id="MFD1384335.1"/>
    </source>
</evidence>
<proteinExistence type="predicted"/>
<name>A0ABW4B281_9GAMM</name>
<comment type="caution">
    <text evidence="2">The sequence shown here is derived from an EMBL/GenBank/DDBJ whole genome shotgun (WGS) entry which is preliminary data.</text>
</comment>
<organism evidence="2 3">
    <name type="scientific">Rhodanobacter aciditrophus</name>
    <dbReference type="NCBI Taxonomy" id="1623218"/>
    <lineage>
        <taxon>Bacteria</taxon>
        <taxon>Pseudomonadati</taxon>
        <taxon>Pseudomonadota</taxon>
        <taxon>Gammaproteobacteria</taxon>
        <taxon>Lysobacterales</taxon>
        <taxon>Rhodanobacteraceae</taxon>
        <taxon>Rhodanobacter</taxon>
    </lineage>
</organism>
<feature type="transmembrane region" description="Helical" evidence="1">
    <location>
        <begin position="79"/>
        <end position="100"/>
    </location>
</feature>
<feature type="transmembrane region" description="Helical" evidence="1">
    <location>
        <begin position="47"/>
        <end position="67"/>
    </location>
</feature>
<keyword evidence="1" id="KW-1133">Transmembrane helix</keyword>
<keyword evidence="1" id="KW-0472">Membrane</keyword>
<dbReference type="EMBL" id="JBHTMN010000014">
    <property type="protein sequence ID" value="MFD1384335.1"/>
    <property type="molecule type" value="Genomic_DNA"/>
</dbReference>
<feature type="transmembrane region" description="Helical" evidence="1">
    <location>
        <begin position="106"/>
        <end position="128"/>
    </location>
</feature>
<dbReference type="Proteomes" id="UP001597059">
    <property type="component" value="Unassembled WGS sequence"/>
</dbReference>
<keyword evidence="3" id="KW-1185">Reference proteome</keyword>